<dbReference type="SMART" id="SM00448">
    <property type="entry name" value="REC"/>
    <property type="match status" value="1"/>
</dbReference>
<organism evidence="7 8">
    <name type="scientific">Plebeiibacterium marinum</name>
    <dbReference type="NCBI Taxonomy" id="2992111"/>
    <lineage>
        <taxon>Bacteria</taxon>
        <taxon>Pseudomonadati</taxon>
        <taxon>Bacteroidota</taxon>
        <taxon>Bacteroidia</taxon>
        <taxon>Marinilabiliales</taxon>
        <taxon>Marinilabiliaceae</taxon>
        <taxon>Plebeiibacterium</taxon>
    </lineage>
</organism>
<dbReference type="PANTHER" id="PTHR43547">
    <property type="entry name" value="TWO-COMPONENT HISTIDINE KINASE"/>
    <property type="match status" value="1"/>
</dbReference>
<evidence type="ECO:0000259" key="5">
    <source>
        <dbReference type="PROSITE" id="PS50109"/>
    </source>
</evidence>
<evidence type="ECO:0000256" key="2">
    <source>
        <dbReference type="ARBA" id="ARBA00012438"/>
    </source>
</evidence>
<dbReference type="Pfam" id="PF02518">
    <property type="entry name" value="HATPase_c"/>
    <property type="match status" value="1"/>
</dbReference>
<keyword evidence="3 4" id="KW-0597">Phosphoprotein</keyword>
<comment type="caution">
    <text evidence="7">The sequence shown here is derived from an EMBL/GenBank/DDBJ whole genome shotgun (WGS) entry which is preliminary data.</text>
</comment>
<dbReference type="SMART" id="SM00388">
    <property type="entry name" value="HisKA"/>
    <property type="match status" value="1"/>
</dbReference>
<feature type="modified residue" description="4-aspartylphosphate" evidence="4">
    <location>
        <position position="63"/>
    </location>
</feature>
<dbReference type="PROSITE" id="PS50109">
    <property type="entry name" value="HIS_KIN"/>
    <property type="match status" value="1"/>
</dbReference>
<keyword evidence="7" id="KW-0418">Kinase</keyword>
<accession>A0AAE3MG14</accession>
<dbReference type="InterPro" id="IPR036097">
    <property type="entry name" value="HisK_dim/P_sf"/>
</dbReference>
<evidence type="ECO:0000313" key="7">
    <source>
        <dbReference type="EMBL" id="MCW3807318.1"/>
    </source>
</evidence>
<dbReference type="InterPro" id="IPR003661">
    <property type="entry name" value="HisK_dim/P_dom"/>
</dbReference>
<dbReference type="GO" id="GO:0000155">
    <property type="term" value="F:phosphorelay sensor kinase activity"/>
    <property type="evidence" value="ECO:0007669"/>
    <property type="project" value="InterPro"/>
</dbReference>
<gene>
    <name evidence="7" type="ORF">OM074_16900</name>
</gene>
<dbReference type="SUPFAM" id="SSF47384">
    <property type="entry name" value="Homodimeric domain of signal transducing histidine kinase"/>
    <property type="match status" value="1"/>
</dbReference>
<evidence type="ECO:0000256" key="3">
    <source>
        <dbReference type="ARBA" id="ARBA00022553"/>
    </source>
</evidence>
<dbReference type="Proteomes" id="UP001207408">
    <property type="component" value="Unassembled WGS sequence"/>
</dbReference>
<dbReference type="InterPro" id="IPR011006">
    <property type="entry name" value="CheY-like_superfamily"/>
</dbReference>
<dbReference type="SMART" id="SM00387">
    <property type="entry name" value="HATPase_c"/>
    <property type="match status" value="1"/>
</dbReference>
<dbReference type="CDD" id="cd00082">
    <property type="entry name" value="HisKA"/>
    <property type="match status" value="1"/>
</dbReference>
<dbReference type="SUPFAM" id="SSF52172">
    <property type="entry name" value="CheY-like"/>
    <property type="match status" value="1"/>
</dbReference>
<dbReference type="Pfam" id="PF00072">
    <property type="entry name" value="Response_reg"/>
    <property type="match status" value="1"/>
</dbReference>
<dbReference type="RefSeq" id="WP_301201608.1">
    <property type="nucleotide sequence ID" value="NZ_JAPDPI010000043.1"/>
</dbReference>
<dbReference type="SUPFAM" id="SSF55874">
    <property type="entry name" value="ATPase domain of HSP90 chaperone/DNA topoisomerase II/histidine kinase"/>
    <property type="match status" value="1"/>
</dbReference>
<dbReference type="PANTHER" id="PTHR43547:SF2">
    <property type="entry name" value="HYBRID SIGNAL TRANSDUCTION HISTIDINE KINASE C"/>
    <property type="match status" value="1"/>
</dbReference>
<dbReference type="EC" id="2.7.13.3" evidence="2"/>
<dbReference type="InterPro" id="IPR036890">
    <property type="entry name" value="HATPase_C_sf"/>
</dbReference>
<sequence>MSKDNYNIMDELKSNILYVDDEIGNLVGFKTSFLQKYNVMTCENTIIAEKYLYNNEIEVLLIDYKMPIEDGISFAQRIECKFPNVIKILVTAHAESELAIKTINSHSFYAFVSKPWDYEQLKLIIQNAIDKYNLEKNNRELMISLQKALNNEKRANYVKDVFLRNISHEVRTPLNGIIGFSQLIIEEGNYPEINEKLDIILQSCNRLLYTMQSIIDSSIIIADQLEFSTSTFNLEHLLNAVIEEKSRMFNNTNRVEIQSDESNKLICTNDESKVKVIFEKLIDNAFKFSNTQRKIKIHINSLVNNNFFTIKITNNGAKIPKEDYDNIFESFLNGDNSLSRANEGIGLGLFIAKSYTEFLGGKIWIEESQDSSIFCVTLKKNI</sequence>
<reference evidence="7" key="1">
    <citation type="submission" date="2022-10" db="EMBL/GenBank/DDBJ databases">
        <authorList>
            <person name="Yu W.X."/>
        </authorList>
    </citation>
    <scope>NUCLEOTIDE SEQUENCE</scope>
    <source>
        <strain evidence="7">D04</strain>
    </source>
</reference>
<dbReference type="InterPro" id="IPR001789">
    <property type="entry name" value="Sig_transdc_resp-reg_receiver"/>
</dbReference>
<dbReference type="Gene3D" id="3.30.565.10">
    <property type="entry name" value="Histidine kinase-like ATPase, C-terminal domain"/>
    <property type="match status" value="1"/>
</dbReference>
<dbReference type="AlphaFoldDB" id="A0AAE3MG14"/>
<feature type="domain" description="Histidine kinase" evidence="5">
    <location>
        <begin position="165"/>
        <end position="382"/>
    </location>
</feature>
<comment type="catalytic activity">
    <reaction evidence="1">
        <text>ATP + protein L-histidine = ADP + protein N-phospho-L-histidine.</text>
        <dbReference type="EC" id="2.7.13.3"/>
    </reaction>
</comment>
<dbReference type="PRINTS" id="PR00344">
    <property type="entry name" value="BCTRLSENSOR"/>
</dbReference>
<dbReference type="InterPro" id="IPR003594">
    <property type="entry name" value="HATPase_dom"/>
</dbReference>
<dbReference type="PROSITE" id="PS50110">
    <property type="entry name" value="RESPONSE_REGULATORY"/>
    <property type="match status" value="1"/>
</dbReference>
<dbReference type="EMBL" id="JAPDPI010000043">
    <property type="protein sequence ID" value="MCW3807318.1"/>
    <property type="molecule type" value="Genomic_DNA"/>
</dbReference>
<evidence type="ECO:0000259" key="6">
    <source>
        <dbReference type="PROSITE" id="PS50110"/>
    </source>
</evidence>
<keyword evidence="7" id="KW-0808">Transferase</keyword>
<proteinExistence type="predicted"/>
<evidence type="ECO:0000313" key="8">
    <source>
        <dbReference type="Proteomes" id="UP001207408"/>
    </source>
</evidence>
<feature type="domain" description="Response regulatory" evidence="6">
    <location>
        <begin position="15"/>
        <end position="129"/>
    </location>
</feature>
<dbReference type="Gene3D" id="1.10.287.130">
    <property type="match status" value="1"/>
</dbReference>
<dbReference type="Pfam" id="PF00512">
    <property type="entry name" value="HisKA"/>
    <property type="match status" value="1"/>
</dbReference>
<dbReference type="InterPro" id="IPR005467">
    <property type="entry name" value="His_kinase_dom"/>
</dbReference>
<name>A0AAE3MG14_9BACT</name>
<dbReference type="Gene3D" id="3.40.50.2300">
    <property type="match status" value="1"/>
</dbReference>
<keyword evidence="8" id="KW-1185">Reference proteome</keyword>
<evidence type="ECO:0000256" key="1">
    <source>
        <dbReference type="ARBA" id="ARBA00000085"/>
    </source>
</evidence>
<dbReference type="InterPro" id="IPR004358">
    <property type="entry name" value="Sig_transdc_His_kin-like_C"/>
</dbReference>
<evidence type="ECO:0000256" key="4">
    <source>
        <dbReference type="PROSITE-ProRule" id="PRU00169"/>
    </source>
</evidence>
<protein>
    <recommendedName>
        <fullName evidence="2">histidine kinase</fullName>
        <ecNumber evidence="2">2.7.13.3</ecNumber>
    </recommendedName>
</protein>